<protein>
    <submittedName>
        <fullName evidence="5">Glycosyltransferase family 1 protein</fullName>
    </submittedName>
</protein>
<reference evidence="5 6" key="1">
    <citation type="submission" date="2018-11" db="EMBL/GenBank/DDBJ databases">
        <title>Multidrug-resistant genes are associated with an 42-kb island TGI1 carrying a complex class 1 integron in a Trueperella pyogenes.</title>
        <authorList>
            <person name="Dong W."/>
        </authorList>
    </citation>
    <scope>NUCLEOTIDE SEQUENCE [LARGE SCALE GENOMIC DNA]</scope>
    <source>
        <strain evidence="5 6">TP4</strain>
    </source>
</reference>
<evidence type="ECO:0000259" key="3">
    <source>
        <dbReference type="Pfam" id="PF00534"/>
    </source>
</evidence>
<keyword evidence="2 5" id="KW-0808">Transferase</keyword>
<dbReference type="Proteomes" id="UP000275951">
    <property type="component" value="Chromosome"/>
</dbReference>
<dbReference type="Pfam" id="PF13439">
    <property type="entry name" value="Glyco_transf_4"/>
    <property type="match status" value="1"/>
</dbReference>
<evidence type="ECO:0000256" key="1">
    <source>
        <dbReference type="ARBA" id="ARBA00022676"/>
    </source>
</evidence>
<sequence>MRIALIVNNYPPMVGGVEYHEENLAHGIAAQGHDVWVINLAGPVGERVDGDVHVITRKGYLPISDIIRVPMIGTTKKLARWLNAHRIDVVSTHTRFFPMSFVGVRAARKAGIPVIHTEHGSGFVATKNPVIWLGSRLVDLTFGRYVLRAADQVLGVSESVTSFVRKISGRDAGIFYNAITPPDPDILRSDRPSHLVFIGRMVPGKGWDTFIDAVGILKSEGYDVDAELIGAGAQLDLARAKVAEAGLGDTIDVVGQVSPRQARRRLAGSTLVNPTVLSEGFQTTLVESIAEAGRVVTYPVPGAQMLAERGAPVVITQQRSVEALVARLRQLLAQPPAPGSADTVKDLMWPQQSATYCQICTTLDTLHK</sequence>
<feature type="domain" description="Glycosyltransferase subfamily 4-like N-terminal" evidence="4">
    <location>
        <begin position="14"/>
        <end position="178"/>
    </location>
</feature>
<dbReference type="CDD" id="cd03801">
    <property type="entry name" value="GT4_PimA-like"/>
    <property type="match status" value="1"/>
</dbReference>
<organism evidence="5 6">
    <name type="scientific">Trueperella pyogenes</name>
    <dbReference type="NCBI Taxonomy" id="1661"/>
    <lineage>
        <taxon>Bacteria</taxon>
        <taxon>Bacillati</taxon>
        <taxon>Actinomycetota</taxon>
        <taxon>Actinomycetes</taxon>
        <taxon>Actinomycetales</taxon>
        <taxon>Actinomycetaceae</taxon>
        <taxon>Trueperella</taxon>
    </lineage>
</organism>
<dbReference type="PANTHER" id="PTHR45871:SF1">
    <property type="entry name" value="PHOSPHATIDYLINOSITOL N-ACETYLGLUCOSAMINYLTRANSFERASE SUBUNIT A"/>
    <property type="match status" value="1"/>
</dbReference>
<dbReference type="InterPro" id="IPR028098">
    <property type="entry name" value="Glyco_trans_4-like_N"/>
</dbReference>
<dbReference type="EMBL" id="CP033905">
    <property type="protein sequence ID" value="AZR07677.1"/>
    <property type="molecule type" value="Genomic_DNA"/>
</dbReference>
<dbReference type="Gene3D" id="3.40.50.2000">
    <property type="entry name" value="Glycogen Phosphorylase B"/>
    <property type="match status" value="2"/>
</dbReference>
<dbReference type="GO" id="GO:0016757">
    <property type="term" value="F:glycosyltransferase activity"/>
    <property type="evidence" value="ECO:0007669"/>
    <property type="project" value="UniProtKB-KW"/>
</dbReference>
<feature type="domain" description="Glycosyl transferase family 1" evidence="3">
    <location>
        <begin position="190"/>
        <end position="336"/>
    </location>
</feature>
<dbReference type="PANTHER" id="PTHR45871">
    <property type="entry name" value="N-ACETYLGLUCOSAMINYL-PHOSPHATIDYLINOSITOL BIOSYNTHETIC PROTEIN"/>
    <property type="match status" value="1"/>
</dbReference>
<proteinExistence type="predicted"/>
<dbReference type="SUPFAM" id="SSF53756">
    <property type="entry name" value="UDP-Glycosyltransferase/glycogen phosphorylase"/>
    <property type="match status" value="1"/>
</dbReference>
<dbReference type="RefSeq" id="WP_108726003.1">
    <property type="nucleotide sequence ID" value="NZ_CP029001.1"/>
</dbReference>
<evidence type="ECO:0000256" key="2">
    <source>
        <dbReference type="ARBA" id="ARBA00022679"/>
    </source>
</evidence>
<accession>A0A3Q9GNF7</accession>
<keyword evidence="1" id="KW-0328">Glycosyltransferase</keyword>
<evidence type="ECO:0000259" key="4">
    <source>
        <dbReference type="Pfam" id="PF13439"/>
    </source>
</evidence>
<gene>
    <name evidence="5" type="ORF">EBQ10_10545</name>
</gene>
<name>A0A3Q9GNF7_9ACTO</name>
<dbReference type="AlphaFoldDB" id="A0A3Q9GNF7"/>
<dbReference type="InterPro" id="IPR001296">
    <property type="entry name" value="Glyco_trans_1"/>
</dbReference>
<evidence type="ECO:0000313" key="5">
    <source>
        <dbReference type="EMBL" id="AZR07677.1"/>
    </source>
</evidence>
<dbReference type="Pfam" id="PF00534">
    <property type="entry name" value="Glycos_transf_1"/>
    <property type="match status" value="1"/>
</dbReference>
<evidence type="ECO:0000313" key="6">
    <source>
        <dbReference type="Proteomes" id="UP000275951"/>
    </source>
</evidence>